<feature type="region of interest" description="Disordered" evidence="1">
    <location>
        <begin position="98"/>
        <end position="157"/>
    </location>
</feature>
<evidence type="ECO:0000313" key="3">
    <source>
        <dbReference type="EMBL" id="MTD93720.1"/>
    </source>
</evidence>
<evidence type="ECO:0000313" key="4">
    <source>
        <dbReference type="Proteomes" id="UP000440694"/>
    </source>
</evidence>
<protein>
    <submittedName>
        <fullName evidence="3">Uncharacterized protein</fullName>
    </submittedName>
</protein>
<proteinExistence type="predicted"/>
<keyword evidence="2" id="KW-0732">Signal</keyword>
<feature type="chain" id="PRO_5026346307" evidence="2">
    <location>
        <begin position="22"/>
        <end position="193"/>
    </location>
</feature>
<keyword evidence="4" id="KW-1185">Reference proteome</keyword>
<gene>
    <name evidence="3" type="ORF">GIW81_05155</name>
</gene>
<organism evidence="3 4">
    <name type="scientific">Hyphomicrobium album</name>
    <dbReference type="NCBI Taxonomy" id="2665159"/>
    <lineage>
        <taxon>Bacteria</taxon>
        <taxon>Pseudomonadati</taxon>
        <taxon>Pseudomonadota</taxon>
        <taxon>Alphaproteobacteria</taxon>
        <taxon>Hyphomicrobiales</taxon>
        <taxon>Hyphomicrobiaceae</taxon>
        <taxon>Hyphomicrobium</taxon>
    </lineage>
</organism>
<reference evidence="3 4" key="1">
    <citation type="submission" date="2019-11" db="EMBL/GenBank/DDBJ databases">
        <title>Identification of a novel strain.</title>
        <authorList>
            <person name="Xu Q."/>
            <person name="Wang G."/>
        </authorList>
    </citation>
    <scope>NUCLEOTIDE SEQUENCE [LARGE SCALE GENOMIC DNA]</scope>
    <source>
        <strain evidence="4">xq</strain>
    </source>
</reference>
<evidence type="ECO:0000256" key="1">
    <source>
        <dbReference type="SAM" id="MobiDB-lite"/>
    </source>
</evidence>
<name>A0A6I3KIF8_9HYPH</name>
<comment type="caution">
    <text evidence="3">The sequence shown here is derived from an EMBL/GenBank/DDBJ whole genome shotgun (WGS) entry which is preliminary data.</text>
</comment>
<evidence type="ECO:0000256" key="2">
    <source>
        <dbReference type="SAM" id="SignalP"/>
    </source>
</evidence>
<feature type="compositionally biased region" description="Pro residues" evidence="1">
    <location>
        <begin position="126"/>
        <end position="141"/>
    </location>
</feature>
<dbReference type="EMBL" id="WMBQ01000001">
    <property type="protein sequence ID" value="MTD93720.1"/>
    <property type="molecule type" value="Genomic_DNA"/>
</dbReference>
<dbReference type="RefSeq" id="WP_154738234.1">
    <property type="nucleotide sequence ID" value="NZ_WMBQ01000001.1"/>
</dbReference>
<dbReference type="AlphaFoldDB" id="A0A6I3KIF8"/>
<sequence>MHKRSVAAAVAVLALTTGVKAQEFCVTCSGPSAAYRCLIGGDTGNAAARSSRGQFLCITELAKAGGHASCSATRGQSSPCPGETRTVMFSLADPAAAPLATTSPPPLVPVPSSTTPLAPGQDLPPVALPTPQPQPAQPTPPVETGTAPPATEKPNAVEDLANKTGKAVSDTGKAVGNAVKKSWDCVASLFGDC</sequence>
<dbReference type="Proteomes" id="UP000440694">
    <property type="component" value="Unassembled WGS sequence"/>
</dbReference>
<accession>A0A6I3KIF8</accession>
<feature type="signal peptide" evidence="2">
    <location>
        <begin position="1"/>
        <end position="21"/>
    </location>
</feature>